<sequence>MPDRRPTDGRSQGSARQGTPKMVRSEGEGRLQATLDAVREDARVSEIQSAPTTAPQTMAHQQHAERQTMPSASAEGTRPPH</sequence>
<proteinExistence type="predicted"/>
<feature type="compositionally biased region" description="Polar residues" evidence="1">
    <location>
        <begin position="46"/>
        <end position="60"/>
    </location>
</feature>
<organism evidence="2 3">
    <name type="scientific">Fuerstiella marisgermanici</name>
    <dbReference type="NCBI Taxonomy" id="1891926"/>
    <lineage>
        <taxon>Bacteria</taxon>
        <taxon>Pseudomonadati</taxon>
        <taxon>Planctomycetota</taxon>
        <taxon>Planctomycetia</taxon>
        <taxon>Planctomycetales</taxon>
        <taxon>Planctomycetaceae</taxon>
        <taxon>Fuerstiella</taxon>
    </lineage>
</organism>
<reference evidence="2 3" key="1">
    <citation type="journal article" date="2016" name="Front. Microbiol.">
        <title>Fuerstia marisgermanicae gen. nov., sp. nov., an Unusual Member of the Phylum Planctomycetes from the German Wadden Sea.</title>
        <authorList>
            <person name="Kohn T."/>
            <person name="Heuer A."/>
            <person name="Jogler M."/>
            <person name="Vollmers J."/>
            <person name="Boedeker C."/>
            <person name="Bunk B."/>
            <person name="Rast P."/>
            <person name="Borchert D."/>
            <person name="Glockner I."/>
            <person name="Freese H.M."/>
            <person name="Klenk H.P."/>
            <person name="Overmann J."/>
            <person name="Kaster A.K."/>
            <person name="Rohde M."/>
            <person name="Wiegand S."/>
            <person name="Jogler C."/>
        </authorList>
    </citation>
    <scope>NUCLEOTIDE SEQUENCE [LARGE SCALE GENOMIC DNA]</scope>
    <source>
        <strain evidence="2 3">NH11</strain>
    </source>
</reference>
<protein>
    <submittedName>
        <fullName evidence="2">Uncharacterized protein</fullName>
    </submittedName>
</protein>
<evidence type="ECO:0000256" key="1">
    <source>
        <dbReference type="SAM" id="MobiDB-lite"/>
    </source>
</evidence>
<dbReference type="KEGG" id="fmr:Fuma_04164"/>
<gene>
    <name evidence="2" type="ORF">Fuma_04164</name>
</gene>
<name>A0A1P8WKE2_9PLAN</name>
<dbReference type="STRING" id="1891926.Fuma_04164"/>
<evidence type="ECO:0000313" key="3">
    <source>
        <dbReference type="Proteomes" id="UP000187735"/>
    </source>
</evidence>
<evidence type="ECO:0000313" key="2">
    <source>
        <dbReference type="EMBL" id="APZ94532.1"/>
    </source>
</evidence>
<dbReference type="AlphaFoldDB" id="A0A1P8WKE2"/>
<keyword evidence="3" id="KW-1185">Reference proteome</keyword>
<dbReference type="EMBL" id="CP017641">
    <property type="protein sequence ID" value="APZ94532.1"/>
    <property type="molecule type" value="Genomic_DNA"/>
</dbReference>
<accession>A0A1P8WKE2</accession>
<feature type="region of interest" description="Disordered" evidence="1">
    <location>
        <begin position="1"/>
        <end position="81"/>
    </location>
</feature>
<dbReference type="Proteomes" id="UP000187735">
    <property type="component" value="Chromosome"/>
</dbReference>